<reference evidence="3" key="1">
    <citation type="journal article" date="2020" name="Stud. Mycol.">
        <title>101 Dothideomycetes genomes: a test case for predicting lifestyles and emergence of pathogens.</title>
        <authorList>
            <person name="Haridas S."/>
            <person name="Albert R."/>
            <person name="Binder M."/>
            <person name="Bloem J."/>
            <person name="Labutti K."/>
            <person name="Salamov A."/>
            <person name="Andreopoulos B."/>
            <person name="Baker S."/>
            <person name="Barry K."/>
            <person name="Bills G."/>
            <person name="Bluhm B."/>
            <person name="Cannon C."/>
            <person name="Castanera R."/>
            <person name="Culley D."/>
            <person name="Daum C."/>
            <person name="Ezra D."/>
            <person name="Gonzalez J."/>
            <person name="Henrissat B."/>
            <person name="Kuo A."/>
            <person name="Liang C."/>
            <person name="Lipzen A."/>
            <person name="Lutzoni F."/>
            <person name="Magnuson J."/>
            <person name="Mondo S."/>
            <person name="Nolan M."/>
            <person name="Ohm R."/>
            <person name="Pangilinan J."/>
            <person name="Park H.-J."/>
            <person name="Ramirez L."/>
            <person name="Alfaro M."/>
            <person name="Sun H."/>
            <person name="Tritt A."/>
            <person name="Yoshinaga Y."/>
            <person name="Zwiers L.-H."/>
            <person name="Turgeon B."/>
            <person name="Goodwin S."/>
            <person name="Spatafora J."/>
            <person name="Crous P."/>
            <person name="Grigoriev I."/>
        </authorList>
    </citation>
    <scope>NUCLEOTIDE SEQUENCE</scope>
    <source>
        <strain evidence="3">ATCC 16933</strain>
    </source>
</reference>
<feature type="compositionally biased region" description="Basic residues" evidence="1">
    <location>
        <begin position="1"/>
        <end position="10"/>
    </location>
</feature>
<keyword evidence="4" id="KW-1185">Reference proteome</keyword>
<gene>
    <name evidence="3" type="ORF">BDY21DRAFT_286936</name>
</gene>
<feature type="domain" description="DUF7924" evidence="2">
    <location>
        <begin position="88"/>
        <end position="311"/>
    </location>
</feature>
<organism evidence="3 4">
    <name type="scientific">Lineolata rhizophorae</name>
    <dbReference type="NCBI Taxonomy" id="578093"/>
    <lineage>
        <taxon>Eukaryota</taxon>
        <taxon>Fungi</taxon>
        <taxon>Dikarya</taxon>
        <taxon>Ascomycota</taxon>
        <taxon>Pezizomycotina</taxon>
        <taxon>Dothideomycetes</taxon>
        <taxon>Dothideomycetes incertae sedis</taxon>
        <taxon>Lineolatales</taxon>
        <taxon>Lineolataceae</taxon>
        <taxon>Lineolata</taxon>
    </lineage>
</organism>
<accession>A0A6A6NZG6</accession>
<evidence type="ECO:0000313" key="3">
    <source>
        <dbReference type="EMBL" id="KAF2456924.1"/>
    </source>
</evidence>
<dbReference type="Pfam" id="PF25545">
    <property type="entry name" value="DUF7924"/>
    <property type="match status" value="1"/>
</dbReference>
<protein>
    <recommendedName>
        <fullName evidence="2">DUF7924 domain-containing protein</fullName>
    </recommendedName>
</protein>
<evidence type="ECO:0000313" key="4">
    <source>
        <dbReference type="Proteomes" id="UP000799766"/>
    </source>
</evidence>
<dbReference type="Proteomes" id="UP000799766">
    <property type="component" value="Unassembled WGS sequence"/>
</dbReference>
<name>A0A6A6NZG6_9PEZI</name>
<sequence>MKALLARKRSSSSLCKQEGSPTPSDRKPREVKNTQYTHPDYPTMLETRGFFMRRDRKGVSQESKDFCRTLLETDQEIPEDSLFRDDLFEATCEELQNSNEAKVIQDIARLIVPSARHLAIRGVEKPKVLTESVNEGWNNSIPLADITRPQPDYAVGFGRSAFAAEQLNKPRPFVGEPTNKSFFMATYYMHFPFLTCEVKGGTVTLDIADRQNAHSTVLAVSGVVQLFNLVGRIKELDRQILAFLVSYDQRTVRIYGHYPVIEEMVTYYRYPIYSFDSTAHDGKEKWTAYKFTKNVYDVWMPEHFKRLCSAIDQLPAGFSFELPEQSKLQFQDSALPQGL</sequence>
<evidence type="ECO:0000256" key="1">
    <source>
        <dbReference type="SAM" id="MobiDB-lite"/>
    </source>
</evidence>
<feature type="region of interest" description="Disordered" evidence="1">
    <location>
        <begin position="1"/>
        <end position="39"/>
    </location>
</feature>
<dbReference type="PANTHER" id="PTHR42470">
    <property type="entry name" value="VAST DOMAIN-CONTAINING PROTEIN"/>
    <property type="match status" value="1"/>
</dbReference>
<dbReference type="OrthoDB" id="5132737at2759"/>
<evidence type="ECO:0000259" key="2">
    <source>
        <dbReference type="Pfam" id="PF25545"/>
    </source>
</evidence>
<dbReference type="AlphaFoldDB" id="A0A6A6NZG6"/>
<dbReference type="InterPro" id="IPR057684">
    <property type="entry name" value="DUF7924"/>
</dbReference>
<dbReference type="EMBL" id="MU001682">
    <property type="protein sequence ID" value="KAF2456924.1"/>
    <property type="molecule type" value="Genomic_DNA"/>
</dbReference>
<proteinExistence type="predicted"/>
<dbReference type="PANTHER" id="PTHR42470:SF2">
    <property type="match status" value="1"/>
</dbReference>